<organism evidence="2 3">
    <name type="scientific">Lysinibacillus parviboronicapiens</name>
    <dbReference type="NCBI Taxonomy" id="436516"/>
    <lineage>
        <taxon>Bacteria</taxon>
        <taxon>Bacillati</taxon>
        <taxon>Bacillota</taxon>
        <taxon>Bacilli</taxon>
        <taxon>Bacillales</taxon>
        <taxon>Bacillaceae</taxon>
        <taxon>Lysinibacillus</taxon>
    </lineage>
</organism>
<feature type="domain" description="Exodeoxyribonuclease X-like C-terminal" evidence="1">
    <location>
        <begin position="163"/>
        <end position="187"/>
    </location>
</feature>
<dbReference type="InterPro" id="IPR007499">
    <property type="entry name" value="ERF_bacteria_virus"/>
</dbReference>
<dbReference type="InterPro" id="IPR046768">
    <property type="entry name" value="ExoX-like_C"/>
</dbReference>
<name>A0ABV2PNL9_9BACI</name>
<accession>A0ABV2PNL9</accession>
<protein>
    <recommendedName>
        <fullName evidence="1">Exodeoxyribonuclease X-like C-terminal domain-containing protein</fullName>
    </recommendedName>
</protein>
<reference evidence="2 3" key="1">
    <citation type="submission" date="2024-06" db="EMBL/GenBank/DDBJ databases">
        <title>Sorghum-associated microbial communities from plants grown in Nebraska, USA.</title>
        <authorList>
            <person name="Schachtman D."/>
        </authorList>
    </citation>
    <scope>NUCLEOTIDE SEQUENCE [LARGE SCALE GENOMIC DNA]</scope>
    <source>
        <strain evidence="2 3">736</strain>
    </source>
</reference>
<dbReference type="Proteomes" id="UP001549363">
    <property type="component" value="Unassembled WGS sequence"/>
</dbReference>
<evidence type="ECO:0000313" key="2">
    <source>
        <dbReference type="EMBL" id="MET4562218.1"/>
    </source>
</evidence>
<comment type="caution">
    <text evidence="2">The sequence shown here is derived from an EMBL/GenBank/DDBJ whole genome shotgun (WGS) entry which is preliminary data.</text>
</comment>
<evidence type="ECO:0000259" key="1">
    <source>
        <dbReference type="Pfam" id="PF20600"/>
    </source>
</evidence>
<dbReference type="Pfam" id="PF20600">
    <property type="entry name" value="ExoX-like_C"/>
    <property type="match status" value="1"/>
</dbReference>
<dbReference type="Pfam" id="PF04404">
    <property type="entry name" value="ERF"/>
    <property type="match status" value="1"/>
</dbReference>
<keyword evidence="3" id="KW-1185">Reference proteome</keyword>
<evidence type="ECO:0000313" key="3">
    <source>
        <dbReference type="Proteomes" id="UP001549363"/>
    </source>
</evidence>
<sequence>MKKSESIAALAKALSQFQAKVKQPVKDKDNPFFKSKYVPLENVVEAITATSGEFGLSFIQFPLNDPNGRVGVTTLLMHESGEWIESEPIFATPAKQDAQGAGSVITYLKRYSLSAIFGITSDEDDDGIGAMHDEQLQQNQQPYRSNIQMPTNPQEAGAIQLAFGKHKGKTLGQIWREDMSYIQWLVDSEKTDVAIREGIGMMQVAAAQQQAQQKMQPQAV</sequence>
<proteinExistence type="predicted"/>
<dbReference type="EMBL" id="JBEPSB010000018">
    <property type="protein sequence ID" value="MET4562218.1"/>
    <property type="molecule type" value="Genomic_DNA"/>
</dbReference>
<dbReference type="RefSeq" id="WP_354472400.1">
    <property type="nucleotide sequence ID" value="NZ_JBEPSB010000018.1"/>
</dbReference>
<gene>
    <name evidence="2" type="ORF">ABIA69_003404</name>
</gene>